<evidence type="ECO:0000256" key="4">
    <source>
        <dbReference type="ARBA" id="ARBA00022531"/>
    </source>
</evidence>
<evidence type="ECO:0000256" key="10">
    <source>
        <dbReference type="ARBA" id="ARBA00033437"/>
    </source>
</evidence>
<gene>
    <name evidence="11" type="primary">psaL</name>
    <name evidence="13" type="ORF">C7B65_01485</name>
</gene>
<dbReference type="Proteomes" id="UP000238634">
    <property type="component" value="Unassembled WGS sequence"/>
</dbReference>
<dbReference type="AlphaFoldDB" id="A0A2T1DNN1"/>
<evidence type="ECO:0000256" key="5">
    <source>
        <dbReference type="ARBA" id="ARBA00022692"/>
    </source>
</evidence>
<evidence type="ECO:0000313" key="13">
    <source>
        <dbReference type="EMBL" id="PSB22107.1"/>
    </source>
</evidence>
<comment type="caution">
    <text evidence="13">The sequence shown here is derived from an EMBL/GenBank/DDBJ whole genome shotgun (WGS) entry which is preliminary data.</text>
</comment>
<comment type="subcellular location">
    <subcellularLocation>
        <location evidence="11">Cellular thylakoid membrane</location>
        <topology evidence="11">Multi-pass membrane protein</topology>
    </subcellularLocation>
    <subcellularLocation>
        <location evidence="1">Membrane</location>
        <topology evidence="1">Multi-pass membrane protein</topology>
    </subcellularLocation>
</comment>
<keyword evidence="6 11" id="KW-0603">Photosystem I</keyword>
<dbReference type="InterPro" id="IPR022980">
    <property type="entry name" value="PSI_suXI"/>
</dbReference>
<sequence length="157" mass="16769">MTEQLIKPYNGDPFTGHLSTPISDSPFTRTFIGNLPAYRKGLSPLLRGLEIGLAHGYFVIGPWVKLGPLRDSDVANVGGLISGEALVLIATLCLSAYGLVTFQGDHDHTSKDSLQSADGWSHFTGGFFVGATSSAFVAYLLLTNFSIIDGIFRGGFN</sequence>
<keyword evidence="4 11" id="KW-0602">Photosynthesis</keyword>
<protein>
    <recommendedName>
        <fullName evidence="3 11">Photosystem I reaction center subunit XI</fullName>
    </recommendedName>
    <alternativeName>
        <fullName evidence="9 11">PSI subunit V</fullName>
    </alternativeName>
    <alternativeName>
        <fullName evidence="10 11">PSI-L</fullName>
    </alternativeName>
</protein>
<evidence type="ECO:0000256" key="1">
    <source>
        <dbReference type="ARBA" id="ARBA00004141"/>
    </source>
</evidence>
<keyword evidence="14" id="KW-1185">Reference proteome</keyword>
<evidence type="ECO:0000313" key="14">
    <source>
        <dbReference type="Proteomes" id="UP000238634"/>
    </source>
</evidence>
<organism evidence="13 14">
    <name type="scientific">Phormidesmis priestleyi ULC007</name>
    <dbReference type="NCBI Taxonomy" id="1920490"/>
    <lineage>
        <taxon>Bacteria</taxon>
        <taxon>Bacillati</taxon>
        <taxon>Cyanobacteriota</taxon>
        <taxon>Cyanophyceae</taxon>
        <taxon>Leptolyngbyales</taxon>
        <taxon>Leptolyngbyaceae</taxon>
        <taxon>Phormidesmis</taxon>
    </lineage>
</organism>
<dbReference type="HAMAP" id="MF_00447">
    <property type="entry name" value="PSI_PsaL"/>
    <property type="match status" value="1"/>
</dbReference>
<dbReference type="STRING" id="1920490.GCA_001895925_00846"/>
<dbReference type="Gene3D" id="1.20.1240.10">
    <property type="entry name" value="Photosystem I PsaL, reaction centre subunit XI"/>
    <property type="match status" value="1"/>
</dbReference>
<keyword evidence="11" id="KW-0793">Thylakoid</keyword>
<accession>A0A2T1DNN1</accession>
<feature type="domain" description="Photosystem I PsaL reaction centre subunit XI" evidence="12">
    <location>
        <begin position="6"/>
        <end position="146"/>
    </location>
</feature>
<dbReference type="GO" id="GO:0009538">
    <property type="term" value="C:photosystem I reaction center"/>
    <property type="evidence" value="ECO:0007669"/>
    <property type="project" value="InterPro"/>
</dbReference>
<evidence type="ECO:0000256" key="7">
    <source>
        <dbReference type="ARBA" id="ARBA00022989"/>
    </source>
</evidence>
<dbReference type="GO" id="GO:0031676">
    <property type="term" value="C:plasma membrane-derived thylakoid membrane"/>
    <property type="evidence" value="ECO:0007669"/>
    <property type="project" value="UniProtKB-SubCell"/>
</dbReference>
<comment type="similarity">
    <text evidence="2 11">Belongs to the PsaL family.</text>
</comment>
<reference evidence="13 14" key="1">
    <citation type="submission" date="2018-02" db="EMBL/GenBank/DDBJ databases">
        <authorList>
            <person name="Cohen D.B."/>
            <person name="Kent A.D."/>
        </authorList>
    </citation>
    <scope>NUCLEOTIDE SEQUENCE [LARGE SCALE GENOMIC DNA]</scope>
    <source>
        <strain evidence="13 14">ULC007</strain>
    </source>
</reference>
<dbReference type="RefSeq" id="WP_073069129.1">
    <property type="nucleotide sequence ID" value="NZ_MPPI01000001.1"/>
</dbReference>
<feature type="transmembrane region" description="Helical" evidence="11">
    <location>
        <begin position="74"/>
        <end position="100"/>
    </location>
</feature>
<keyword evidence="7 11" id="KW-1133">Transmembrane helix</keyword>
<evidence type="ECO:0000256" key="9">
    <source>
        <dbReference type="ARBA" id="ARBA00032768"/>
    </source>
</evidence>
<keyword evidence="5 11" id="KW-0812">Transmembrane</keyword>
<dbReference type="Pfam" id="PF02605">
    <property type="entry name" value="PsaL"/>
    <property type="match status" value="1"/>
</dbReference>
<evidence type="ECO:0000256" key="8">
    <source>
        <dbReference type="ARBA" id="ARBA00023136"/>
    </source>
</evidence>
<dbReference type="SUPFAM" id="SSF81568">
    <property type="entry name" value="Photosystem I reaction center subunit XI, PsaL"/>
    <property type="match status" value="1"/>
</dbReference>
<proteinExistence type="inferred from homology"/>
<dbReference type="EMBL" id="PVWG01000001">
    <property type="protein sequence ID" value="PSB22107.1"/>
    <property type="molecule type" value="Genomic_DNA"/>
</dbReference>
<evidence type="ECO:0000256" key="11">
    <source>
        <dbReference type="HAMAP-Rule" id="MF_00447"/>
    </source>
</evidence>
<dbReference type="InterPro" id="IPR003757">
    <property type="entry name" value="PSI_PsaL"/>
</dbReference>
<dbReference type="InterPro" id="IPR036592">
    <property type="entry name" value="PSI_PsaL_sf"/>
</dbReference>
<keyword evidence="8 11" id="KW-0472">Membrane</keyword>
<evidence type="ECO:0000256" key="6">
    <source>
        <dbReference type="ARBA" id="ARBA00022836"/>
    </source>
</evidence>
<evidence type="ECO:0000259" key="12">
    <source>
        <dbReference type="Pfam" id="PF02605"/>
    </source>
</evidence>
<reference evidence="13 14" key="2">
    <citation type="submission" date="2018-03" db="EMBL/GenBank/DDBJ databases">
        <title>The ancient ancestry and fast evolution of plastids.</title>
        <authorList>
            <person name="Moore K.R."/>
            <person name="Magnabosco C."/>
            <person name="Momper L."/>
            <person name="Gold D.A."/>
            <person name="Bosak T."/>
            <person name="Fournier G.P."/>
        </authorList>
    </citation>
    <scope>NUCLEOTIDE SEQUENCE [LARGE SCALE GENOMIC DNA]</scope>
    <source>
        <strain evidence="13 14">ULC007</strain>
    </source>
</reference>
<dbReference type="PANTHER" id="PTHR34803:SF2">
    <property type="entry name" value="PHOTOSYSTEM I REACTION CENTER SUBUNIT XI, CHLOROPLASTIC"/>
    <property type="match status" value="1"/>
</dbReference>
<name>A0A2T1DNN1_9CYAN</name>
<dbReference type="NCBIfam" id="NF001926">
    <property type="entry name" value="PRK00704.1-3"/>
    <property type="match status" value="1"/>
</dbReference>
<evidence type="ECO:0000256" key="3">
    <source>
        <dbReference type="ARBA" id="ARBA00019514"/>
    </source>
</evidence>
<feature type="transmembrane region" description="Helical" evidence="11">
    <location>
        <begin position="120"/>
        <end position="142"/>
    </location>
</feature>
<dbReference type="OrthoDB" id="464381at2"/>
<dbReference type="GO" id="GO:0015979">
    <property type="term" value="P:photosynthesis"/>
    <property type="evidence" value="ECO:0007669"/>
    <property type="project" value="UniProtKB-UniRule"/>
</dbReference>
<dbReference type="PANTHER" id="PTHR34803">
    <property type="entry name" value="PHOTOSYSTEM I REACTION CENTER SUBUNIT XI, CHLOROPLASTIC"/>
    <property type="match status" value="1"/>
</dbReference>
<evidence type="ECO:0000256" key="2">
    <source>
        <dbReference type="ARBA" id="ARBA00008820"/>
    </source>
</evidence>